<dbReference type="CDD" id="cd00384">
    <property type="entry name" value="ALAD_PBGS"/>
    <property type="match status" value="1"/>
</dbReference>
<keyword evidence="6 9" id="KW-0456">Lyase</keyword>
<comment type="caution">
    <text evidence="11">The sequence shown here is derived from an EMBL/GenBank/DDBJ whole genome shotgun (WGS) entry which is preliminary data.</text>
</comment>
<evidence type="ECO:0000256" key="2">
    <source>
        <dbReference type="ARBA" id="ARBA00008055"/>
    </source>
</evidence>
<dbReference type="InterPro" id="IPR001731">
    <property type="entry name" value="ALAD"/>
</dbReference>
<dbReference type="PANTHER" id="PTHR11458:SF0">
    <property type="entry name" value="DELTA-AMINOLEVULINIC ACID DEHYDRATASE"/>
    <property type="match status" value="1"/>
</dbReference>
<sequence length="494" mass="52568">MTSVTAGPSLRPLSRLWGLGDTLLESHRSSGRLSGIPRSVQDSLGALRDMSLKSQDSSSAPSDMPLKAHNLLGALGDMPLKAHNLLGALGDMPLKAHNSSGVLGDMPLKAHNLLGALGDMPLRSHDSSGALGDMPPRSQDFLGALRDMPPRSQDGLGARRPGGMLRAVFPTKRPRRLRRTPAVRALVRETTLAPGDLILPLFFHEVLDEARPISTMPGVAQLPVSAAADQARLAKQHGIGGVILFGLPKAKDPTGAAAYDPEGPVPRAVKAMKDAVPELLVITDVCVDEYTDHGHCGILKADARGEMDVDNDATLEVLARAAVVHAQAGADVVAPSDMMDGRVGALRRALDAESLTHTAILSYAVKYASSFYGPFREAADCAPKFGDRAGYQMDPGNAREALREAALDEEEGADMLMVKPALTYLDILAKVREASPLPLGAYNVSGEYAMIKAASERGMIDERRAVLELLTSIRRAGADFILTYHALDASRWLG</sequence>
<dbReference type="InterPro" id="IPR013785">
    <property type="entry name" value="Aldolase_TIM"/>
</dbReference>
<dbReference type="PANTHER" id="PTHR11458">
    <property type="entry name" value="DELTA-AMINOLEVULINIC ACID DEHYDRATASE"/>
    <property type="match status" value="1"/>
</dbReference>
<protein>
    <recommendedName>
        <fullName evidence="4 9">Delta-aminolevulinic acid dehydratase</fullName>
        <ecNumber evidence="3 9">4.2.1.24</ecNumber>
    </recommendedName>
</protein>
<comment type="catalytic activity">
    <reaction evidence="8 9">
        <text>2 5-aminolevulinate = porphobilinogen + 2 H2O + H(+)</text>
        <dbReference type="Rhea" id="RHEA:24064"/>
        <dbReference type="ChEBI" id="CHEBI:15377"/>
        <dbReference type="ChEBI" id="CHEBI:15378"/>
        <dbReference type="ChEBI" id="CHEBI:58126"/>
        <dbReference type="ChEBI" id="CHEBI:356416"/>
        <dbReference type="EC" id="4.2.1.24"/>
    </reaction>
</comment>
<evidence type="ECO:0000256" key="8">
    <source>
        <dbReference type="ARBA" id="ARBA00047651"/>
    </source>
</evidence>
<dbReference type="NCBIfam" id="NF006762">
    <property type="entry name" value="PRK09283.1"/>
    <property type="match status" value="1"/>
</dbReference>
<comment type="subunit">
    <text evidence="9">Homooctamer.</text>
</comment>
<evidence type="ECO:0000256" key="10">
    <source>
        <dbReference type="RuleBase" id="RU004161"/>
    </source>
</evidence>
<evidence type="ECO:0000313" key="11">
    <source>
        <dbReference type="EMBL" id="EYF05567.1"/>
    </source>
</evidence>
<gene>
    <name evidence="11" type="ORF">CAP_3115</name>
</gene>
<dbReference type="STRING" id="1192034.CAP_3115"/>
<dbReference type="GO" id="GO:0006782">
    <property type="term" value="P:protoporphyrinogen IX biosynthetic process"/>
    <property type="evidence" value="ECO:0007669"/>
    <property type="project" value="UniProtKB-UniPathway"/>
</dbReference>
<name>A0A017T9I7_9BACT</name>
<dbReference type="Pfam" id="PF00490">
    <property type="entry name" value="ALAD"/>
    <property type="match status" value="1"/>
</dbReference>
<dbReference type="PROSITE" id="PS00169">
    <property type="entry name" value="D_ALA_DEHYDRATASE"/>
    <property type="match status" value="1"/>
</dbReference>
<comment type="similarity">
    <text evidence="2 10">Belongs to the ALAD family.</text>
</comment>
<dbReference type="eggNOG" id="COG0113">
    <property type="taxonomic scope" value="Bacteria"/>
</dbReference>
<dbReference type="Gene3D" id="3.20.20.70">
    <property type="entry name" value="Aldolase class I"/>
    <property type="match status" value="1"/>
</dbReference>
<dbReference type="EMBL" id="ASRX01000022">
    <property type="protein sequence ID" value="EYF05567.1"/>
    <property type="molecule type" value="Genomic_DNA"/>
</dbReference>
<evidence type="ECO:0000256" key="7">
    <source>
        <dbReference type="ARBA" id="ARBA00023244"/>
    </source>
</evidence>
<evidence type="ECO:0000313" key="12">
    <source>
        <dbReference type="Proteomes" id="UP000019678"/>
    </source>
</evidence>
<dbReference type="PRINTS" id="PR00144">
    <property type="entry name" value="DALDHYDRTASE"/>
</dbReference>
<dbReference type="SUPFAM" id="SSF51569">
    <property type="entry name" value="Aldolase"/>
    <property type="match status" value="1"/>
</dbReference>
<evidence type="ECO:0000256" key="9">
    <source>
        <dbReference type="RuleBase" id="RU000515"/>
    </source>
</evidence>
<comment type="pathway">
    <text evidence="1">Porphyrin-containing compound metabolism; protoporphyrin-IX biosynthesis; coproporphyrinogen-III from 5-aminolevulinate: step 1/4.</text>
</comment>
<dbReference type="GO" id="GO:0008270">
    <property type="term" value="F:zinc ion binding"/>
    <property type="evidence" value="ECO:0007669"/>
    <property type="project" value="TreeGrafter"/>
</dbReference>
<keyword evidence="12" id="KW-1185">Reference proteome</keyword>
<organism evidence="11 12">
    <name type="scientific">Chondromyces apiculatus DSM 436</name>
    <dbReference type="NCBI Taxonomy" id="1192034"/>
    <lineage>
        <taxon>Bacteria</taxon>
        <taxon>Pseudomonadati</taxon>
        <taxon>Myxococcota</taxon>
        <taxon>Polyangia</taxon>
        <taxon>Polyangiales</taxon>
        <taxon>Polyangiaceae</taxon>
        <taxon>Chondromyces</taxon>
    </lineage>
</organism>
<dbReference type="EC" id="4.2.1.24" evidence="3 9"/>
<evidence type="ECO:0000256" key="1">
    <source>
        <dbReference type="ARBA" id="ARBA00004694"/>
    </source>
</evidence>
<evidence type="ECO:0000256" key="6">
    <source>
        <dbReference type="ARBA" id="ARBA00023239"/>
    </source>
</evidence>
<dbReference type="UniPathway" id="UPA00251">
    <property type="reaction ID" value="UER00318"/>
</dbReference>
<proteinExistence type="inferred from homology"/>
<accession>A0A017T9I7</accession>
<dbReference type="GO" id="GO:0004655">
    <property type="term" value="F:porphobilinogen synthase activity"/>
    <property type="evidence" value="ECO:0007669"/>
    <property type="project" value="UniProtKB-EC"/>
</dbReference>
<dbReference type="FunFam" id="3.20.20.70:FF:000019">
    <property type="entry name" value="Delta-aminolevulinic acid dehydratase"/>
    <property type="match status" value="1"/>
</dbReference>
<evidence type="ECO:0000256" key="5">
    <source>
        <dbReference type="ARBA" id="ARBA00023133"/>
    </source>
</evidence>
<keyword evidence="7 9" id="KW-0627">Porphyrin biosynthesis</keyword>
<reference evidence="11 12" key="1">
    <citation type="submission" date="2013-05" db="EMBL/GenBank/DDBJ databases">
        <title>Genome assembly of Chondromyces apiculatus DSM 436.</title>
        <authorList>
            <person name="Sharma G."/>
            <person name="Khatri I."/>
            <person name="Kaur C."/>
            <person name="Mayilraj S."/>
            <person name="Subramanian S."/>
        </authorList>
    </citation>
    <scope>NUCLEOTIDE SEQUENCE [LARGE SCALE GENOMIC DNA]</scope>
    <source>
        <strain evidence="11 12">DSM 436</strain>
    </source>
</reference>
<dbReference type="GO" id="GO:0005829">
    <property type="term" value="C:cytosol"/>
    <property type="evidence" value="ECO:0007669"/>
    <property type="project" value="TreeGrafter"/>
</dbReference>
<dbReference type="SMART" id="SM01004">
    <property type="entry name" value="ALAD"/>
    <property type="match status" value="1"/>
</dbReference>
<dbReference type="InterPro" id="IPR030656">
    <property type="entry name" value="ALAD_AS"/>
</dbReference>
<keyword evidence="5" id="KW-0350">Heme biosynthesis</keyword>
<evidence type="ECO:0000256" key="3">
    <source>
        <dbReference type="ARBA" id="ARBA00012053"/>
    </source>
</evidence>
<dbReference type="AlphaFoldDB" id="A0A017T9I7"/>
<dbReference type="Proteomes" id="UP000019678">
    <property type="component" value="Unassembled WGS sequence"/>
</dbReference>
<evidence type="ECO:0000256" key="4">
    <source>
        <dbReference type="ARBA" id="ARBA00020771"/>
    </source>
</evidence>